<keyword evidence="2" id="KW-1185">Reference proteome</keyword>
<dbReference type="Proteomes" id="UP001596099">
    <property type="component" value="Unassembled WGS sequence"/>
</dbReference>
<proteinExistence type="predicted"/>
<gene>
    <name evidence="1" type="ORF">ACFPYI_16415</name>
</gene>
<comment type="caution">
    <text evidence="1">The sequence shown here is derived from an EMBL/GenBank/DDBJ whole genome shotgun (WGS) entry which is preliminary data.</text>
</comment>
<dbReference type="RefSeq" id="WP_247418514.1">
    <property type="nucleotide sequence ID" value="NZ_JALLGW010000001.1"/>
</dbReference>
<name>A0ABD5RQR0_9EURY</name>
<dbReference type="AlphaFoldDB" id="A0ABD5RQR0"/>
<evidence type="ECO:0000313" key="1">
    <source>
        <dbReference type="EMBL" id="MFC5972920.1"/>
    </source>
</evidence>
<organism evidence="1 2">
    <name type="scientific">Halomarina salina</name>
    <dbReference type="NCBI Taxonomy" id="1872699"/>
    <lineage>
        <taxon>Archaea</taxon>
        <taxon>Methanobacteriati</taxon>
        <taxon>Methanobacteriota</taxon>
        <taxon>Stenosarchaea group</taxon>
        <taxon>Halobacteria</taxon>
        <taxon>Halobacteriales</taxon>
        <taxon>Natronomonadaceae</taxon>
        <taxon>Halomarina</taxon>
    </lineage>
</organism>
<reference evidence="1 2" key="1">
    <citation type="journal article" date="2019" name="Int. J. Syst. Evol. Microbiol.">
        <title>The Global Catalogue of Microorganisms (GCM) 10K type strain sequencing project: providing services to taxonomists for standard genome sequencing and annotation.</title>
        <authorList>
            <consortium name="The Broad Institute Genomics Platform"/>
            <consortium name="The Broad Institute Genome Sequencing Center for Infectious Disease"/>
            <person name="Wu L."/>
            <person name="Ma J."/>
        </authorList>
    </citation>
    <scope>NUCLEOTIDE SEQUENCE [LARGE SCALE GENOMIC DNA]</scope>
    <source>
        <strain evidence="1 2">CGMCC 1.12543</strain>
    </source>
</reference>
<evidence type="ECO:0000313" key="2">
    <source>
        <dbReference type="Proteomes" id="UP001596099"/>
    </source>
</evidence>
<dbReference type="EMBL" id="JBHSQH010000001">
    <property type="protein sequence ID" value="MFC5972920.1"/>
    <property type="molecule type" value="Genomic_DNA"/>
</dbReference>
<sequence length="146" mass="16188">MATSPHLVEDGDELKLDLGVGHRRRRFRLTDGAENLLRDRGYGTADLVPWTLAKALVIVGGAHLPEGNDARTTTWEIKGADGGRDATDDDLEALAEYLRRLAVEDRALDTLREHVRKTGLSRHLDPDELRGRSEKVGSLNDIARDL</sequence>
<protein>
    <submittedName>
        <fullName evidence="1">Uncharacterized protein</fullName>
    </submittedName>
</protein>
<accession>A0ABD5RQR0</accession>